<sequence>MYHKIESCERCFTVISRGWWQTRKQKRKLQELGHILFEQKKLGDGIYRLVFSTKQYRGVSND</sequence>
<evidence type="ECO:0000313" key="2">
    <source>
        <dbReference type="Proteomes" id="UP000033881"/>
    </source>
</evidence>
<organism evidence="1 2">
    <name type="scientific">Candidatus Woesebacteria bacterium GW2011_GWB1_39_12</name>
    <dbReference type="NCBI Taxonomy" id="1618574"/>
    <lineage>
        <taxon>Bacteria</taxon>
        <taxon>Candidatus Woeseibacteriota</taxon>
    </lineage>
</organism>
<reference evidence="1 2" key="1">
    <citation type="journal article" date="2015" name="Nature">
        <title>rRNA introns, odd ribosomes, and small enigmatic genomes across a large radiation of phyla.</title>
        <authorList>
            <person name="Brown C.T."/>
            <person name="Hug L.A."/>
            <person name="Thomas B.C."/>
            <person name="Sharon I."/>
            <person name="Castelle C.J."/>
            <person name="Singh A."/>
            <person name="Wilkins M.J."/>
            <person name="Williams K.H."/>
            <person name="Banfield J.F."/>
        </authorList>
    </citation>
    <scope>NUCLEOTIDE SEQUENCE [LARGE SCALE GENOMIC DNA]</scope>
</reference>
<accession>A0A0G0MEC5</accession>
<comment type="caution">
    <text evidence="1">The sequence shown here is derived from an EMBL/GenBank/DDBJ whole genome shotgun (WGS) entry which is preliminary data.</text>
</comment>
<dbReference type="AlphaFoldDB" id="A0A0G0MEC5"/>
<proteinExistence type="predicted"/>
<dbReference type="STRING" id="1618574.UT24_C0037G0004"/>
<protein>
    <submittedName>
        <fullName evidence="1">Uncharacterized protein</fullName>
    </submittedName>
</protein>
<name>A0A0G0MEC5_9BACT</name>
<dbReference type="Proteomes" id="UP000033881">
    <property type="component" value="Unassembled WGS sequence"/>
</dbReference>
<evidence type="ECO:0000313" key="1">
    <source>
        <dbReference type="EMBL" id="KKQ98665.1"/>
    </source>
</evidence>
<gene>
    <name evidence="1" type="ORF">UT24_C0037G0004</name>
</gene>
<dbReference type="EMBL" id="LBWB01000037">
    <property type="protein sequence ID" value="KKQ98665.1"/>
    <property type="molecule type" value="Genomic_DNA"/>
</dbReference>